<protein>
    <submittedName>
        <fullName evidence="1">Uncharacterized protein</fullName>
    </submittedName>
</protein>
<proteinExistence type="predicted"/>
<dbReference type="Proteomes" id="UP001168096">
    <property type="component" value="Unassembled WGS sequence"/>
</dbReference>
<comment type="caution">
    <text evidence="1">The sequence shown here is derived from an EMBL/GenBank/DDBJ whole genome shotgun (WGS) entry which is preliminary data.</text>
</comment>
<organism evidence="1 2">
    <name type="scientific">Massilia orientalis</name>
    <dbReference type="NCBI Taxonomy" id="3050128"/>
    <lineage>
        <taxon>Bacteria</taxon>
        <taxon>Pseudomonadati</taxon>
        <taxon>Pseudomonadota</taxon>
        <taxon>Betaproteobacteria</taxon>
        <taxon>Burkholderiales</taxon>
        <taxon>Oxalobacteraceae</taxon>
        <taxon>Telluria group</taxon>
        <taxon>Massilia</taxon>
    </lineage>
</organism>
<sequence length="123" mass="13740">MFAAFLAHLKAVDPDHTIIMLQVDNEVGLLGDSPDRSKLAQAAWDAQVSAQLMGYLERHRALRCEVVGVWGRQQFRRSGTWEQVFGNDARAEEIFVAWAYGTYVDSVAQAANKTLPLPMYVNA</sequence>
<accession>A0ACC7MIV2</accession>
<evidence type="ECO:0000313" key="2">
    <source>
        <dbReference type="Proteomes" id="UP001168096"/>
    </source>
</evidence>
<name>A0ACC7MIV2_9BURK</name>
<gene>
    <name evidence="1" type="ORF">QPK29_030140</name>
</gene>
<dbReference type="EMBL" id="JASNRB020000031">
    <property type="protein sequence ID" value="MFJ1472000.1"/>
    <property type="molecule type" value="Genomic_DNA"/>
</dbReference>
<evidence type="ECO:0000313" key="1">
    <source>
        <dbReference type="EMBL" id="MFJ1472000.1"/>
    </source>
</evidence>
<keyword evidence="2" id="KW-1185">Reference proteome</keyword>
<reference evidence="1" key="1">
    <citation type="submission" date="2024-11" db="EMBL/GenBank/DDBJ databases">
        <title>Description of Massilia orientalis sp. nov., isolated from rhizosphere soil of Ageratina adenophora.</title>
        <authorList>
            <person name="Wang Y."/>
        </authorList>
    </citation>
    <scope>NUCLEOTIDE SEQUENCE</scope>
    <source>
        <strain evidence="1">YIM B02787</strain>
    </source>
</reference>